<evidence type="ECO:0000313" key="4">
    <source>
        <dbReference type="EMBL" id="MBP2000336.1"/>
    </source>
</evidence>
<dbReference type="InterPro" id="IPR036390">
    <property type="entry name" value="WH_DNA-bd_sf"/>
</dbReference>
<gene>
    <name evidence="4" type="ORF">J2Z69_001355</name>
</gene>
<dbReference type="InterPro" id="IPR014036">
    <property type="entry name" value="DeoR-like_C"/>
</dbReference>
<dbReference type="PANTHER" id="PTHR30363">
    <property type="entry name" value="HTH-TYPE TRANSCRIPTIONAL REGULATOR SRLR-RELATED"/>
    <property type="match status" value="1"/>
</dbReference>
<accession>A0ABS4JHA8</accession>
<dbReference type="PRINTS" id="PR00037">
    <property type="entry name" value="HTHLACR"/>
</dbReference>
<feature type="domain" description="HTH deoR-type" evidence="3">
    <location>
        <begin position="5"/>
        <end position="60"/>
    </location>
</feature>
<dbReference type="EMBL" id="JAGGLD010000001">
    <property type="protein sequence ID" value="MBP2000336.1"/>
    <property type="molecule type" value="Genomic_DNA"/>
</dbReference>
<dbReference type="Proteomes" id="UP001519288">
    <property type="component" value="Unassembled WGS sequence"/>
</dbReference>
<name>A0ABS4JHA8_9BACL</name>
<comment type="caution">
    <text evidence="4">The sequence shown here is derived from an EMBL/GenBank/DDBJ whole genome shotgun (WGS) entry which is preliminary data.</text>
</comment>
<dbReference type="InterPro" id="IPR037171">
    <property type="entry name" value="NagB/RpiA_transferase-like"/>
</dbReference>
<keyword evidence="1" id="KW-0805">Transcription regulation</keyword>
<sequence length="261" mass="29337">MSLVGEERKQHILNVINDIGKVRTTELVSTLGVSSETIRKYLEELEDTNRLRRVYGGAVKMSLEREELPHGQREVIHVEEKQRVGREAASRVENQDVIFIDDGSTTLQMIHFLRYKENVTIITNSVSGLNLLMEYQNKDMFMGEIIFIGGRIVSKHYRSSGSMAEAMMTGLFPNKAFVSIDGLTPHRGITSFDADRAMLAGVFIRNSAETIVLTDSSKLGVTSPYQMASLQQVDQIICDTLPPQGWEEVLKKKGTTWVVAR</sequence>
<dbReference type="PANTHER" id="PTHR30363:SF44">
    <property type="entry name" value="AGA OPERON TRANSCRIPTIONAL REPRESSOR-RELATED"/>
    <property type="match status" value="1"/>
</dbReference>
<dbReference type="RefSeq" id="WP_209860269.1">
    <property type="nucleotide sequence ID" value="NZ_JAGGLD010000001.1"/>
</dbReference>
<evidence type="ECO:0000256" key="1">
    <source>
        <dbReference type="ARBA" id="ARBA00023015"/>
    </source>
</evidence>
<keyword evidence="2" id="KW-0804">Transcription</keyword>
<dbReference type="Pfam" id="PF00455">
    <property type="entry name" value="DeoRC"/>
    <property type="match status" value="1"/>
</dbReference>
<dbReference type="InterPro" id="IPR001034">
    <property type="entry name" value="DeoR_HTH"/>
</dbReference>
<dbReference type="SMART" id="SM00420">
    <property type="entry name" value="HTH_DEOR"/>
    <property type="match status" value="1"/>
</dbReference>
<dbReference type="SUPFAM" id="SSF100950">
    <property type="entry name" value="NagB/RpiA/CoA transferase-like"/>
    <property type="match status" value="1"/>
</dbReference>
<dbReference type="InterPro" id="IPR036388">
    <property type="entry name" value="WH-like_DNA-bd_sf"/>
</dbReference>
<dbReference type="InterPro" id="IPR050313">
    <property type="entry name" value="Carb_Metab_HTH_regulators"/>
</dbReference>
<proteinExistence type="predicted"/>
<evidence type="ECO:0000256" key="2">
    <source>
        <dbReference type="ARBA" id="ARBA00023163"/>
    </source>
</evidence>
<reference evidence="4 5" key="1">
    <citation type="submission" date="2021-03" db="EMBL/GenBank/DDBJ databases">
        <title>Genomic Encyclopedia of Type Strains, Phase IV (KMG-IV): sequencing the most valuable type-strain genomes for metagenomic binning, comparative biology and taxonomic classification.</title>
        <authorList>
            <person name="Goeker M."/>
        </authorList>
    </citation>
    <scope>NUCLEOTIDE SEQUENCE [LARGE SCALE GENOMIC DNA]</scope>
    <source>
        <strain evidence="4 5">DSM 26806</strain>
    </source>
</reference>
<dbReference type="SUPFAM" id="SSF46785">
    <property type="entry name" value="Winged helix' DNA-binding domain"/>
    <property type="match status" value="1"/>
</dbReference>
<dbReference type="PROSITE" id="PS51000">
    <property type="entry name" value="HTH_DEOR_2"/>
    <property type="match status" value="1"/>
</dbReference>
<protein>
    <submittedName>
        <fullName evidence="4">DeoR/GlpR family transcriptional regulator of sugar metabolism</fullName>
    </submittedName>
</protein>
<organism evidence="4 5">
    <name type="scientific">Paenibacillus shirakamiensis</name>
    <dbReference type="NCBI Taxonomy" id="1265935"/>
    <lineage>
        <taxon>Bacteria</taxon>
        <taxon>Bacillati</taxon>
        <taxon>Bacillota</taxon>
        <taxon>Bacilli</taxon>
        <taxon>Bacillales</taxon>
        <taxon>Paenibacillaceae</taxon>
        <taxon>Paenibacillus</taxon>
    </lineage>
</organism>
<evidence type="ECO:0000313" key="5">
    <source>
        <dbReference type="Proteomes" id="UP001519288"/>
    </source>
</evidence>
<evidence type="ECO:0000259" key="3">
    <source>
        <dbReference type="PROSITE" id="PS51000"/>
    </source>
</evidence>
<dbReference type="Gene3D" id="1.10.10.10">
    <property type="entry name" value="Winged helix-like DNA-binding domain superfamily/Winged helix DNA-binding domain"/>
    <property type="match status" value="1"/>
</dbReference>
<dbReference type="Pfam" id="PF08220">
    <property type="entry name" value="HTH_DeoR"/>
    <property type="match status" value="1"/>
</dbReference>
<dbReference type="SMART" id="SM01134">
    <property type="entry name" value="DeoRC"/>
    <property type="match status" value="1"/>
</dbReference>
<keyword evidence="5" id="KW-1185">Reference proteome</keyword>